<keyword evidence="3" id="KW-0808">Transferase</keyword>
<dbReference type="PANTHER" id="PTHR31595:SF57">
    <property type="entry name" value="OS04G0481900 PROTEIN"/>
    <property type="match status" value="1"/>
</dbReference>
<dbReference type="GO" id="GO:0008374">
    <property type="term" value="F:O-acyltransferase activity"/>
    <property type="evidence" value="ECO:0007669"/>
    <property type="project" value="InterPro"/>
</dbReference>
<gene>
    <name evidence="9" type="ORF">METZ01_LOCUS308190</name>
</gene>
<dbReference type="PANTHER" id="PTHR31595">
    <property type="entry name" value="LONG-CHAIN-ALCOHOL O-FATTY-ACYLTRANSFERASE 3-RELATED"/>
    <property type="match status" value="1"/>
</dbReference>
<feature type="transmembrane region" description="Helical" evidence="7">
    <location>
        <begin position="155"/>
        <end position="176"/>
    </location>
</feature>
<evidence type="ECO:0000256" key="3">
    <source>
        <dbReference type="ARBA" id="ARBA00022679"/>
    </source>
</evidence>
<feature type="domain" description="Wax synthase" evidence="8">
    <location>
        <begin position="92"/>
        <end position="154"/>
    </location>
</feature>
<evidence type="ECO:0000256" key="4">
    <source>
        <dbReference type="ARBA" id="ARBA00022692"/>
    </source>
</evidence>
<keyword evidence="4 7" id="KW-0812">Transmembrane</keyword>
<evidence type="ECO:0000259" key="8">
    <source>
        <dbReference type="Pfam" id="PF13813"/>
    </source>
</evidence>
<evidence type="ECO:0000256" key="5">
    <source>
        <dbReference type="ARBA" id="ARBA00022989"/>
    </source>
</evidence>
<feature type="transmembrane region" description="Helical" evidence="7">
    <location>
        <begin position="61"/>
        <end position="84"/>
    </location>
</feature>
<protein>
    <recommendedName>
        <fullName evidence="8">Wax synthase domain-containing protein</fullName>
    </recommendedName>
</protein>
<dbReference type="EMBL" id="UINC01097542">
    <property type="protein sequence ID" value="SVC55336.1"/>
    <property type="molecule type" value="Genomic_DNA"/>
</dbReference>
<comment type="subcellular location">
    <subcellularLocation>
        <location evidence="1">Membrane</location>
        <topology evidence="1">Multi-pass membrane protein</topology>
    </subcellularLocation>
</comment>
<keyword evidence="6 7" id="KW-0472">Membrane</keyword>
<name>A0A382N2M8_9ZZZZ</name>
<dbReference type="Pfam" id="PF13813">
    <property type="entry name" value="MBOAT_2"/>
    <property type="match status" value="1"/>
</dbReference>
<feature type="transmembrane region" description="Helical" evidence="7">
    <location>
        <begin position="31"/>
        <end position="49"/>
    </location>
</feature>
<proteinExistence type="predicted"/>
<evidence type="ECO:0000256" key="2">
    <source>
        <dbReference type="ARBA" id="ARBA00005179"/>
    </source>
</evidence>
<feature type="transmembrane region" description="Helical" evidence="7">
    <location>
        <begin position="129"/>
        <end position="149"/>
    </location>
</feature>
<feature type="non-terminal residue" evidence="9">
    <location>
        <position position="1"/>
    </location>
</feature>
<evidence type="ECO:0000256" key="6">
    <source>
        <dbReference type="ARBA" id="ARBA00023136"/>
    </source>
</evidence>
<keyword evidence="5 7" id="KW-1133">Transmembrane helix</keyword>
<organism evidence="9">
    <name type="scientific">marine metagenome</name>
    <dbReference type="NCBI Taxonomy" id="408172"/>
    <lineage>
        <taxon>unclassified sequences</taxon>
        <taxon>metagenomes</taxon>
        <taxon>ecological metagenomes</taxon>
    </lineage>
</organism>
<evidence type="ECO:0000256" key="7">
    <source>
        <dbReference type="SAM" id="Phobius"/>
    </source>
</evidence>
<reference evidence="9" key="1">
    <citation type="submission" date="2018-05" db="EMBL/GenBank/DDBJ databases">
        <authorList>
            <person name="Lanie J.A."/>
            <person name="Ng W.-L."/>
            <person name="Kazmierczak K.M."/>
            <person name="Andrzejewski T.M."/>
            <person name="Davidsen T.M."/>
            <person name="Wayne K.J."/>
            <person name="Tettelin H."/>
            <person name="Glass J.I."/>
            <person name="Rusch D."/>
            <person name="Podicherti R."/>
            <person name="Tsui H.-C.T."/>
            <person name="Winkler M.E."/>
        </authorList>
    </citation>
    <scope>NUCLEOTIDE SEQUENCE</scope>
</reference>
<accession>A0A382N2M8</accession>
<dbReference type="GO" id="GO:0006629">
    <property type="term" value="P:lipid metabolic process"/>
    <property type="evidence" value="ECO:0007669"/>
    <property type="project" value="InterPro"/>
</dbReference>
<dbReference type="InterPro" id="IPR032805">
    <property type="entry name" value="Wax_synthase_dom"/>
</dbReference>
<sequence length="229" mass="25197">TLGYLFFWPGMDAKPFVSEGESASKPAPREWLAAGFKLLLGVVIMWGLVPIASKAGPISAGWCGMIGLVFMLHFGLFHLLALAWRSCGVAAEPIMRAPAASTSLSAFWSERWNRGFNQLAHDLIFRTTFRHIGVVWSMLLVFLASGLIHDLVISVPAGALFGLPTAYFLLQGFGVLIERSHFGRRVGLNHGAAGWLFMFVFTVGPAYWLFHKPFINKVMNPFLKSIGAL</sequence>
<evidence type="ECO:0000313" key="9">
    <source>
        <dbReference type="EMBL" id="SVC55336.1"/>
    </source>
</evidence>
<comment type="pathway">
    <text evidence="2">Secondary metabolite biosynthesis.</text>
</comment>
<dbReference type="AlphaFoldDB" id="A0A382N2M8"/>
<feature type="transmembrane region" description="Helical" evidence="7">
    <location>
        <begin position="188"/>
        <end position="210"/>
    </location>
</feature>
<dbReference type="GO" id="GO:0016020">
    <property type="term" value="C:membrane"/>
    <property type="evidence" value="ECO:0007669"/>
    <property type="project" value="UniProtKB-SubCell"/>
</dbReference>
<dbReference type="InterPro" id="IPR044851">
    <property type="entry name" value="Wax_synthase"/>
</dbReference>
<evidence type="ECO:0000256" key="1">
    <source>
        <dbReference type="ARBA" id="ARBA00004141"/>
    </source>
</evidence>